<protein>
    <submittedName>
        <fullName evidence="1">Uncharacterized protein</fullName>
    </submittedName>
</protein>
<dbReference type="Proteomes" id="UP000183077">
    <property type="component" value="Unassembled WGS sequence"/>
</dbReference>
<evidence type="ECO:0000313" key="2">
    <source>
        <dbReference type="EMBL" id="SEJ42587.1"/>
    </source>
</evidence>
<dbReference type="RefSeq" id="WP_038987235.1">
    <property type="nucleotide sequence ID" value="NZ_FNYS01000040.1"/>
</dbReference>
<evidence type="ECO:0000313" key="4">
    <source>
        <dbReference type="Proteomes" id="UP000183077"/>
    </source>
</evidence>
<sequence length="106" mass="11967">MKIDWYTKAVLTVIATCLVILVFKDVSIITPAQANTPANLVPNTNYGLVPLNEDGSMNVRVNNFDEYANDVNVRFNDELKVRITNSEIKTQVTSGFRETFKVKIEK</sequence>
<dbReference type="AlphaFoldDB" id="A0A161SKU3"/>
<accession>A0A161SKU3</accession>
<proteinExistence type="predicted"/>
<reference evidence="2 4" key="2">
    <citation type="submission" date="2016-10" db="EMBL/GenBank/DDBJ databases">
        <authorList>
            <person name="de Groot N.N."/>
        </authorList>
    </citation>
    <scope>NUCLEOTIDE SEQUENCE [LARGE SCALE GENOMIC DNA]</scope>
    <source>
        <strain evidence="2 4">DSM 23048</strain>
    </source>
</reference>
<gene>
    <name evidence="1" type="ORF">AV926_06460</name>
    <name evidence="2" type="ORF">SAMN04488018_1403</name>
</gene>
<dbReference type="OrthoDB" id="797788at2"/>
<evidence type="ECO:0000313" key="3">
    <source>
        <dbReference type="Proteomes" id="UP000076630"/>
    </source>
</evidence>
<dbReference type="GeneID" id="82258861"/>
<evidence type="ECO:0000313" key="1">
    <source>
        <dbReference type="EMBL" id="KZE82745.1"/>
    </source>
</evidence>
<dbReference type="EMBL" id="LQNU01000043">
    <property type="protein sequence ID" value="KZE82745.1"/>
    <property type="molecule type" value="Genomic_DNA"/>
</dbReference>
<organism evidence="1 3">
    <name type="scientific">Myroides marinus</name>
    <dbReference type="NCBI Taxonomy" id="703342"/>
    <lineage>
        <taxon>Bacteria</taxon>
        <taxon>Pseudomonadati</taxon>
        <taxon>Bacteroidota</taxon>
        <taxon>Flavobacteriia</taxon>
        <taxon>Flavobacteriales</taxon>
        <taxon>Flavobacteriaceae</taxon>
        <taxon>Myroides</taxon>
    </lineage>
</organism>
<reference evidence="1 3" key="1">
    <citation type="submission" date="2016-01" db="EMBL/GenBank/DDBJ databases">
        <title>Whole genome sequencing of Myroides marinus L41.</title>
        <authorList>
            <person name="Hong K.W."/>
        </authorList>
    </citation>
    <scope>NUCLEOTIDE SEQUENCE [LARGE SCALE GENOMIC DNA]</scope>
    <source>
        <strain evidence="1 3">L41</strain>
    </source>
</reference>
<keyword evidence="3" id="KW-1185">Reference proteome</keyword>
<dbReference type="EMBL" id="FNYS01000040">
    <property type="protein sequence ID" value="SEJ42587.1"/>
    <property type="molecule type" value="Genomic_DNA"/>
</dbReference>
<name>A0A161SKU3_9FLAO</name>
<dbReference type="Proteomes" id="UP000076630">
    <property type="component" value="Unassembled WGS sequence"/>
</dbReference>